<comment type="similarity">
    <text evidence="7">Belongs to the binding-protein-dependent transport system permease family.</text>
</comment>
<evidence type="ECO:0000256" key="3">
    <source>
        <dbReference type="ARBA" id="ARBA00022475"/>
    </source>
</evidence>
<keyword evidence="6 7" id="KW-0472">Membrane</keyword>
<dbReference type="GO" id="GO:0005886">
    <property type="term" value="C:plasma membrane"/>
    <property type="evidence" value="ECO:0007669"/>
    <property type="project" value="UniProtKB-SubCell"/>
</dbReference>
<dbReference type="CDD" id="cd06261">
    <property type="entry name" value="TM_PBP2"/>
    <property type="match status" value="1"/>
</dbReference>
<dbReference type="InterPro" id="IPR035906">
    <property type="entry name" value="MetI-like_sf"/>
</dbReference>
<protein>
    <submittedName>
        <fullName evidence="9">Putative oligopeptide ABC transporter, permease protein AppC</fullName>
    </submittedName>
</protein>
<feature type="transmembrane region" description="Helical" evidence="7">
    <location>
        <begin position="100"/>
        <end position="123"/>
    </location>
</feature>
<dbReference type="PATRIC" id="fig|1379.3.peg.1549"/>
<gene>
    <name evidence="9" type="ORF">HMPREF3186_01560</name>
</gene>
<evidence type="ECO:0000256" key="5">
    <source>
        <dbReference type="ARBA" id="ARBA00022989"/>
    </source>
</evidence>
<feature type="transmembrane region" description="Helical" evidence="7">
    <location>
        <begin position="31"/>
        <end position="51"/>
    </location>
</feature>
<dbReference type="Proteomes" id="UP000070355">
    <property type="component" value="Unassembled WGS sequence"/>
</dbReference>
<dbReference type="PANTHER" id="PTHR43386">
    <property type="entry name" value="OLIGOPEPTIDE TRANSPORT SYSTEM PERMEASE PROTEIN APPC"/>
    <property type="match status" value="1"/>
</dbReference>
<organism evidence="9 10">
    <name type="scientific">Gemella haemolysans</name>
    <dbReference type="NCBI Taxonomy" id="1379"/>
    <lineage>
        <taxon>Bacteria</taxon>
        <taxon>Bacillati</taxon>
        <taxon>Bacillota</taxon>
        <taxon>Bacilli</taxon>
        <taxon>Bacillales</taxon>
        <taxon>Gemellaceae</taxon>
        <taxon>Gemella</taxon>
    </lineage>
</organism>
<dbReference type="AlphaFoldDB" id="A0A133ZR25"/>
<proteinExistence type="inferred from homology"/>
<evidence type="ECO:0000259" key="8">
    <source>
        <dbReference type="PROSITE" id="PS50928"/>
    </source>
</evidence>
<feature type="transmembrane region" description="Helical" evidence="7">
    <location>
        <begin position="160"/>
        <end position="179"/>
    </location>
</feature>
<feature type="transmembrane region" description="Helical" evidence="7">
    <location>
        <begin position="135"/>
        <end position="154"/>
    </location>
</feature>
<evidence type="ECO:0000256" key="1">
    <source>
        <dbReference type="ARBA" id="ARBA00004651"/>
    </source>
</evidence>
<comment type="caution">
    <text evidence="9">The sequence shown here is derived from an EMBL/GenBank/DDBJ whole genome shotgun (WGS) entry which is preliminary data.</text>
</comment>
<dbReference type="OrthoDB" id="9797472at2"/>
<dbReference type="Pfam" id="PF00528">
    <property type="entry name" value="BPD_transp_1"/>
    <property type="match status" value="1"/>
</dbReference>
<dbReference type="SUPFAM" id="SSF161098">
    <property type="entry name" value="MetI-like"/>
    <property type="match status" value="1"/>
</dbReference>
<dbReference type="Gene3D" id="1.10.3720.10">
    <property type="entry name" value="MetI-like"/>
    <property type="match status" value="1"/>
</dbReference>
<keyword evidence="5 7" id="KW-1133">Transmembrane helix</keyword>
<dbReference type="EMBL" id="LSDC01000113">
    <property type="protein sequence ID" value="KXB57866.1"/>
    <property type="molecule type" value="Genomic_DNA"/>
</dbReference>
<evidence type="ECO:0000256" key="2">
    <source>
        <dbReference type="ARBA" id="ARBA00022448"/>
    </source>
</evidence>
<keyword evidence="4 7" id="KW-0812">Transmembrane</keyword>
<keyword evidence="2 7" id="KW-0813">Transport</keyword>
<name>A0A133ZR25_9BACL</name>
<dbReference type="RefSeq" id="WP_060914623.1">
    <property type="nucleotide sequence ID" value="NZ_JAGZGJ010000028.1"/>
</dbReference>
<dbReference type="GO" id="GO:0055085">
    <property type="term" value="P:transmembrane transport"/>
    <property type="evidence" value="ECO:0007669"/>
    <property type="project" value="InterPro"/>
</dbReference>
<feature type="domain" description="ABC transmembrane type-1" evidence="8">
    <location>
        <begin position="96"/>
        <end position="288"/>
    </location>
</feature>
<evidence type="ECO:0000256" key="7">
    <source>
        <dbReference type="RuleBase" id="RU363032"/>
    </source>
</evidence>
<evidence type="ECO:0000256" key="6">
    <source>
        <dbReference type="ARBA" id="ARBA00023136"/>
    </source>
</evidence>
<comment type="subcellular location">
    <subcellularLocation>
        <location evidence="1 7">Cell membrane</location>
        <topology evidence="1 7">Multi-pass membrane protein</topology>
    </subcellularLocation>
</comment>
<keyword evidence="3" id="KW-1003">Cell membrane</keyword>
<evidence type="ECO:0000313" key="10">
    <source>
        <dbReference type="Proteomes" id="UP000070355"/>
    </source>
</evidence>
<reference evidence="10" key="1">
    <citation type="submission" date="2016-01" db="EMBL/GenBank/DDBJ databases">
        <authorList>
            <person name="Mitreva M."/>
            <person name="Pepin K.H."/>
            <person name="Mihindukulasuriya K.A."/>
            <person name="Fulton R."/>
            <person name="Fronick C."/>
            <person name="O'Laughlin M."/>
            <person name="Miner T."/>
            <person name="Herter B."/>
            <person name="Rosa B.A."/>
            <person name="Cordes M."/>
            <person name="Tomlinson C."/>
            <person name="Wollam A."/>
            <person name="Palsikar V.B."/>
            <person name="Mardis E.R."/>
            <person name="Wilson R.K."/>
        </authorList>
    </citation>
    <scope>NUCLEOTIDE SEQUENCE [LARGE SCALE GENOMIC DNA]</scope>
    <source>
        <strain evidence="10">DNF01167</strain>
    </source>
</reference>
<dbReference type="InterPro" id="IPR000515">
    <property type="entry name" value="MetI-like"/>
</dbReference>
<evidence type="ECO:0000256" key="4">
    <source>
        <dbReference type="ARBA" id="ARBA00022692"/>
    </source>
</evidence>
<dbReference type="InterPro" id="IPR050366">
    <property type="entry name" value="BP-dependent_transpt_permease"/>
</dbReference>
<feature type="transmembrane region" description="Helical" evidence="7">
    <location>
        <begin position="269"/>
        <end position="291"/>
    </location>
</feature>
<feature type="transmembrane region" description="Helical" evidence="7">
    <location>
        <begin position="236"/>
        <end position="257"/>
    </location>
</feature>
<dbReference type="PROSITE" id="PS50928">
    <property type="entry name" value="ABC_TM1"/>
    <property type="match status" value="1"/>
</dbReference>
<evidence type="ECO:0000313" key="9">
    <source>
        <dbReference type="EMBL" id="KXB57866.1"/>
    </source>
</evidence>
<dbReference type="STRING" id="1379.HMPREF3186_01560"/>
<dbReference type="PANTHER" id="PTHR43386:SF1">
    <property type="entry name" value="D,D-DIPEPTIDE TRANSPORT SYSTEM PERMEASE PROTEIN DDPC-RELATED"/>
    <property type="match status" value="1"/>
</dbReference>
<sequence>MTKAKEEKVITKTPSGFSVVAREFKKDKGAFAALITLSAILIFVVLFNIYIRVSGVYSTYFDVDLLNIFLKPGEDGFLLGTDVGGHSVFGWLMMGMLNSILIAVAVTAITIGFGTAVGLVIAYYGGRVDNIVMRFVDFMVIIPTLMVIIVFVSIKRDYGLVLFILILSAFAWMGSTRLVRSKALSESRRDYVLASKTMGTPDWKIMLQGILPNISSIIIVEATLSLAANMGIEVGLTYLGFGLPAGTPSIGTMLSYAKDADVLINKMYIWLPAALAILIIVLCINSIGGALRRSLDARQRL</sequence>
<accession>A0A133ZR25</accession>